<reference evidence="1" key="1">
    <citation type="submission" date="2021-05" db="EMBL/GenBank/DDBJ databases">
        <authorList>
            <person name="Alioto T."/>
            <person name="Alioto T."/>
            <person name="Gomez Garrido J."/>
        </authorList>
    </citation>
    <scope>NUCLEOTIDE SEQUENCE</scope>
</reference>
<accession>A0A8D9F8L7</accession>
<sequence length="103" mass="11550">MIIIDGLDPNFIGQGSNKTNLDFRFQIKIGLKCANERDPAMNPRRAPLCEASCQELIQGIPEDPPIRCLSSGTWYLIVGMLLLIDCYQLIQLNKDVCIVEVNI</sequence>
<proteinExistence type="predicted"/>
<organism evidence="1">
    <name type="scientific">Cacopsylla melanoneura</name>
    <dbReference type="NCBI Taxonomy" id="428564"/>
    <lineage>
        <taxon>Eukaryota</taxon>
        <taxon>Metazoa</taxon>
        <taxon>Ecdysozoa</taxon>
        <taxon>Arthropoda</taxon>
        <taxon>Hexapoda</taxon>
        <taxon>Insecta</taxon>
        <taxon>Pterygota</taxon>
        <taxon>Neoptera</taxon>
        <taxon>Paraneoptera</taxon>
        <taxon>Hemiptera</taxon>
        <taxon>Sternorrhyncha</taxon>
        <taxon>Psylloidea</taxon>
        <taxon>Psyllidae</taxon>
        <taxon>Psyllinae</taxon>
        <taxon>Cacopsylla</taxon>
    </lineage>
</organism>
<name>A0A8D9F8L7_9HEMI</name>
<protein>
    <submittedName>
        <fullName evidence="1">Uncharacterized protein</fullName>
    </submittedName>
</protein>
<dbReference type="EMBL" id="HBUF01623961">
    <property type="protein sequence ID" value="CAG6781663.1"/>
    <property type="molecule type" value="Transcribed_RNA"/>
</dbReference>
<dbReference type="AlphaFoldDB" id="A0A8D9F8L7"/>
<evidence type="ECO:0000313" key="1">
    <source>
        <dbReference type="EMBL" id="CAG6781663.1"/>
    </source>
</evidence>